<dbReference type="Proteomes" id="UP001490365">
    <property type="component" value="Unassembled WGS sequence"/>
</dbReference>
<dbReference type="RefSeq" id="WP_351957173.1">
    <property type="nucleotide sequence ID" value="NZ_JBEOZM010000005.1"/>
</dbReference>
<reference evidence="2 3" key="1">
    <citation type="submission" date="2024-06" db="EMBL/GenBank/DDBJ databases">
        <title>The Natural Products Discovery Center: Release of the First 8490 Sequenced Strains for Exploring Actinobacteria Biosynthetic Diversity.</title>
        <authorList>
            <person name="Kalkreuter E."/>
            <person name="Kautsar S.A."/>
            <person name="Yang D."/>
            <person name="Bader C.D."/>
            <person name="Teijaro C.N."/>
            <person name="Fluegel L."/>
            <person name="Davis C.M."/>
            <person name="Simpson J.R."/>
            <person name="Lauterbach L."/>
            <person name="Steele A.D."/>
            <person name="Gui C."/>
            <person name="Meng S."/>
            <person name="Li G."/>
            <person name="Viehrig K."/>
            <person name="Ye F."/>
            <person name="Su P."/>
            <person name="Kiefer A.F."/>
            <person name="Nichols A."/>
            <person name="Cepeda A.J."/>
            <person name="Yan W."/>
            <person name="Fan B."/>
            <person name="Jiang Y."/>
            <person name="Adhikari A."/>
            <person name="Zheng C.-J."/>
            <person name="Schuster L."/>
            <person name="Cowan T.M."/>
            <person name="Smanski M.J."/>
            <person name="Chevrette M.G."/>
            <person name="De Carvalho L.P.S."/>
            <person name="Shen B."/>
        </authorList>
    </citation>
    <scope>NUCLEOTIDE SEQUENCE [LARGE SCALE GENOMIC DNA]</scope>
    <source>
        <strain evidence="2 3">NPDC001694</strain>
    </source>
</reference>
<protein>
    <submittedName>
        <fullName evidence="2">Uncharacterized protein</fullName>
    </submittedName>
</protein>
<evidence type="ECO:0000256" key="1">
    <source>
        <dbReference type="SAM" id="MobiDB-lite"/>
    </source>
</evidence>
<proteinExistence type="predicted"/>
<evidence type="ECO:0000313" key="2">
    <source>
        <dbReference type="EMBL" id="MER6268571.1"/>
    </source>
</evidence>
<keyword evidence="3" id="KW-1185">Reference proteome</keyword>
<dbReference type="EMBL" id="JBEOZM010000005">
    <property type="protein sequence ID" value="MER6268571.1"/>
    <property type="molecule type" value="Genomic_DNA"/>
</dbReference>
<comment type="caution">
    <text evidence="2">The sequence shown here is derived from an EMBL/GenBank/DDBJ whole genome shotgun (WGS) entry which is preliminary data.</text>
</comment>
<sequence length="341" mass="36108">MSIIDDLLAQSLLLPDPNVPADVVPYDDVAHPAFTDDGRLLWDGDGPDLADDGAAQRLAALCEAVVAHCTPDQLADFLTDQLPEPRAAWILGCALQLAGADDGARFWWQYAAGAGDQPPSYCLYLQHLARGDTHAAALWQAQAGVHAPDNDEMAHAADAPAYRLVTADTSLPTVLRVLSRLTRATPRRPTPTAAAVIDFVATAVAIGYDLHPDLEIPVPGQHFAEHLEIIVAATAPPSATGSTAPARAAGGTRPEPGTTLPNRPVPETAAEQVQEPERLLVEVTAADHEPESASAFFRAAVAVCWRTVTAARPAAGPDGQPGTRRAYYLDRFGTRPHPHGL</sequence>
<name>A0ABV1TEY2_9ACTN</name>
<organism evidence="2 3">
    <name type="scientific">Streptomyces sp. 900105755</name>
    <dbReference type="NCBI Taxonomy" id="3154389"/>
    <lineage>
        <taxon>Bacteria</taxon>
        <taxon>Bacillati</taxon>
        <taxon>Actinomycetota</taxon>
        <taxon>Actinomycetes</taxon>
        <taxon>Kitasatosporales</taxon>
        <taxon>Streptomycetaceae</taxon>
        <taxon>Streptomyces</taxon>
    </lineage>
</organism>
<accession>A0ABV1TEY2</accession>
<gene>
    <name evidence="2" type="ORF">ABT211_14870</name>
</gene>
<evidence type="ECO:0000313" key="3">
    <source>
        <dbReference type="Proteomes" id="UP001490365"/>
    </source>
</evidence>
<feature type="region of interest" description="Disordered" evidence="1">
    <location>
        <begin position="237"/>
        <end position="274"/>
    </location>
</feature>
<feature type="compositionally biased region" description="Low complexity" evidence="1">
    <location>
        <begin position="237"/>
        <end position="254"/>
    </location>
</feature>